<proteinExistence type="predicted"/>
<protein>
    <submittedName>
        <fullName evidence="1">Uncharacterized protein</fullName>
    </submittedName>
</protein>
<organism evidence="1">
    <name type="scientific">uncultured Mycobacterium sp</name>
    <dbReference type="NCBI Taxonomy" id="171292"/>
    <lineage>
        <taxon>Bacteria</taxon>
        <taxon>Bacillati</taxon>
        <taxon>Actinomycetota</taxon>
        <taxon>Actinomycetes</taxon>
        <taxon>Mycobacteriales</taxon>
        <taxon>Mycobacteriaceae</taxon>
        <taxon>Mycobacterium</taxon>
        <taxon>environmental samples</taxon>
    </lineage>
</organism>
<dbReference type="EMBL" id="FLQS01000057">
    <property type="protein sequence ID" value="SBS78781.1"/>
    <property type="molecule type" value="Genomic_DNA"/>
</dbReference>
<gene>
    <name evidence="1" type="ORF">MHPYR_600035</name>
</gene>
<reference evidence="1" key="1">
    <citation type="submission" date="2016-03" db="EMBL/GenBank/DDBJ databases">
        <authorList>
            <person name="Ploux O."/>
        </authorList>
    </citation>
    <scope>NUCLEOTIDE SEQUENCE</scope>
    <source>
        <strain evidence="1">UC10</strain>
    </source>
</reference>
<sequence length="88" mass="9034">MITGASTTAAARSFFPETVLRAFGPAFADESAEDVVFPEFPVSAAATAGSARMTPPTPRASANAPTRPMCCPMFIPPWVQGSSATAPS</sequence>
<evidence type="ECO:0000313" key="1">
    <source>
        <dbReference type="EMBL" id="SBS78781.1"/>
    </source>
</evidence>
<dbReference type="AlphaFoldDB" id="A0A1Y5PRG1"/>
<accession>A0A1Y5PRG1</accession>
<name>A0A1Y5PRG1_9MYCO</name>